<accession>A0A1Z4JGN4</accession>
<dbReference type="InterPro" id="IPR014710">
    <property type="entry name" value="RmlC-like_jellyroll"/>
</dbReference>
<dbReference type="PANTHER" id="PTHR37694">
    <property type="entry name" value="SLR8022 PROTEIN"/>
    <property type="match status" value="1"/>
</dbReference>
<gene>
    <name evidence="2" type="ORF">NIES2135_25010</name>
</gene>
<evidence type="ECO:0000259" key="1">
    <source>
        <dbReference type="Pfam" id="PF07883"/>
    </source>
</evidence>
<name>A0A1Z4JGN4_LEPBY</name>
<keyword evidence="3" id="KW-1185">Reference proteome</keyword>
<dbReference type="EMBL" id="AP018203">
    <property type="protein sequence ID" value="BAY55677.1"/>
    <property type="molecule type" value="Genomic_DNA"/>
</dbReference>
<evidence type="ECO:0000313" key="3">
    <source>
        <dbReference type="Proteomes" id="UP000217895"/>
    </source>
</evidence>
<organism evidence="2 3">
    <name type="scientific">Leptolyngbya boryana NIES-2135</name>
    <dbReference type="NCBI Taxonomy" id="1973484"/>
    <lineage>
        <taxon>Bacteria</taxon>
        <taxon>Bacillati</taxon>
        <taxon>Cyanobacteriota</taxon>
        <taxon>Cyanophyceae</taxon>
        <taxon>Leptolyngbyales</taxon>
        <taxon>Leptolyngbyaceae</taxon>
        <taxon>Leptolyngbya group</taxon>
        <taxon>Leptolyngbya</taxon>
    </lineage>
</organism>
<dbReference type="InterPro" id="IPR011051">
    <property type="entry name" value="RmlC_Cupin_sf"/>
</dbReference>
<proteinExistence type="predicted"/>
<dbReference type="AlphaFoldDB" id="A0A1Z4JGN4"/>
<dbReference type="Pfam" id="PF07883">
    <property type="entry name" value="Cupin_2"/>
    <property type="match status" value="1"/>
</dbReference>
<dbReference type="Gene3D" id="2.60.120.10">
    <property type="entry name" value="Jelly Rolls"/>
    <property type="match status" value="1"/>
</dbReference>
<sequence>MVTTSTHSPSFSTQLKEWIDYSKPGVTRKTIVKDTQPAIALLCLTAGTELAEHTAPRTVSLVVIEGRGTFTLEGREIVMEPGVLIHMLPNTRHAVRAEENLAFLHL</sequence>
<dbReference type="PANTHER" id="PTHR37694:SF1">
    <property type="entry name" value="SLR8022 PROTEIN"/>
    <property type="match status" value="1"/>
</dbReference>
<dbReference type="InterPro" id="IPR013096">
    <property type="entry name" value="Cupin_2"/>
</dbReference>
<dbReference type="SUPFAM" id="SSF51182">
    <property type="entry name" value="RmlC-like cupins"/>
    <property type="match status" value="1"/>
</dbReference>
<feature type="domain" description="Cupin type-2" evidence="1">
    <location>
        <begin position="42"/>
        <end position="100"/>
    </location>
</feature>
<evidence type="ECO:0000313" key="2">
    <source>
        <dbReference type="EMBL" id="BAY55677.1"/>
    </source>
</evidence>
<dbReference type="CDD" id="cd02230">
    <property type="entry name" value="cupin_HP0902-like"/>
    <property type="match status" value="1"/>
</dbReference>
<dbReference type="Proteomes" id="UP000217895">
    <property type="component" value="Chromosome"/>
</dbReference>
<protein>
    <submittedName>
        <fullName evidence="2">Cupin domain-containing protein</fullName>
    </submittedName>
</protein>
<reference evidence="2 3" key="1">
    <citation type="submission" date="2017-06" db="EMBL/GenBank/DDBJ databases">
        <title>Genome sequencing of cyanobaciteial culture collection at National Institute for Environmental Studies (NIES).</title>
        <authorList>
            <person name="Hirose Y."/>
            <person name="Shimura Y."/>
            <person name="Fujisawa T."/>
            <person name="Nakamura Y."/>
            <person name="Kawachi M."/>
        </authorList>
    </citation>
    <scope>NUCLEOTIDE SEQUENCE [LARGE SCALE GENOMIC DNA]</scope>
    <source>
        <strain evidence="2 3">NIES-2135</strain>
    </source>
</reference>